<sequence>MAHPDRSLTPRQRWLGLTIVLAAVLVDLIDVGVVVIAAPHLAAGLGATPAELQWIVAGYALAFGVLLVLGGRLGDILGRRRTFLAGTVVFTVASAACALAPDTTTLIAARAAAGLGAALMVPQVLSIIQTTFTESERPRAFGAYGAVVAVGAGLAPPIGGLLLELGPEELSWRILFLINVPIGVLAVLGGARYLEESRTDDRPGLDLAGTVTVGAALLLVLFPLVTLGHGSVSPFALVGGLAGLALLALFVRTQRRREERGRPVLVPMTVFRRPEPAVGLVAVVMVWSGMSAYTLVLTLQLQDGHGLSPLATGLVLMAWPIGVGLSANSASLPALLARIDGRQVLLGTALLTAGMALLVASLGHALATGGALGGTGDITLRLVPGLFVSGLGMGLFAPGITQKMMSWAPEEAVGGVSGTVNAVIQIAGSLGTVVAGSLFFLALPQGGTGTHSPAAADSAGLVALLYPLGGFLVAGLVAVALHRREHHRPRPEDPDRPSPPPEGRRGRSGSASAAPGRRPRRRGPSPDSG</sequence>
<evidence type="ECO:0000256" key="4">
    <source>
        <dbReference type="ARBA" id="ARBA00023136"/>
    </source>
</evidence>
<feature type="transmembrane region" description="Helical" evidence="6">
    <location>
        <begin position="52"/>
        <end position="70"/>
    </location>
</feature>
<reference evidence="9" key="1">
    <citation type="submission" date="2021-05" db="EMBL/GenBank/DDBJ databases">
        <title>Direct Submission.</title>
        <authorList>
            <person name="Li K."/>
            <person name="Gao J."/>
        </authorList>
    </citation>
    <scope>NUCLEOTIDE SEQUENCE [LARGE SCALE GENOMIC DNA]</scope>
    <source>
        <strain evidence="9">HDS12</strain>
    </source>
</reference>
<keyword evidence="9" id="KW-1185">Reference proteome</keyword>
<keyword evidence="4 6" id="KW-0472">Membrane</keyword>
<evidence type="ECO:0000256" key="3">
    <source>
        <dbReference type="ARBA" id="ARBA00022989"/>
    </source>
</evidence>
<dbReference type="Gene3D" id="1.20.1250.20">
    <property type="entry name" value="MFS general substrate transporter like domains"/>
    <property type="match status" value="1"/>
</dbReference>
<feature type="region of interest" description="Disordered" evidence="5">
    <location>
        <begin position="485"/>
        <end position="529"/>
    </location>
</feature>
<evidence type="ECO:0000256" key="6">
    <source>
        <dbReference type="SAM" id="Phobius"/>
    </source>
</evidence>
<feature type="transmembrane region" description="Helical" evidence="6">
    <location>
        <begin position="378"/>
        <end position="401"/>
    </location>
</feature>
<feature type="transmembrane region" description="Helical" evidence="6">
    <location>
        <begin position="174"/>
        <end position="194"/>
    </location>
</feature>
<gene>
    <name evidence="8" type="ORF">KGD83_16315</name>
</gene>
<feature type="transmembrane region" description="Helical" evidence="6">
    <location>
        <begin position="107"/>
        <end position="128"/>
    </location>
</feature>
<protein>
    <submittedName>
        <fullName evidence="8">MFS transporter</fullName>
    </submittedName>
</protein>
<dbReference type="Proteomes" id="UP000678016">
    <property type="component" value="Chromosome"/>
</dbReference>
<dbReference type="EMBL" id="CP074132">
    <property type="protein sequence ID" value="QUX26925.1"/>
    <property type="molecule type" value="Genomic_DNA"/>
</dbReference>
<feature type="transmembrane region" description="Helical" evidence="6">
    <location>
        <begin position="316"/>
        <end position="337"/>
    </location>
</feature>
<feature type="transmembrane region" description="Helical" evidence="6">
    <location>
        <begin position="344"/>
        <end position="366"/>
    </location>
</feature>
<dbReference type="Gene3D" id="1.20.1720.10">
    <property type="entry name" value="Multidrug resistance protein D"/>
    <property type="match status" value="1"/>
</dbReference>
<dbReference type="SUPFAM" id="SSF103473">
    <property type="entry name" value="MFS general substrate transporter"/>
    <property type="match status" value="2"/>
</dbReference>
<evidence type="ECO:0000256" key="5">
    <source>
        <dbReference type="SAM" id="MobiDB-lite"/>
    </source>
</evidence>
<organism evidence="8 9">
    <name type="scientific">Nocardiopsis akebiae</name>
    <dbReference type="NCBI Taxonomy" id="2831968"/>
    <lineage>
        <taxon>Bacteria</taxon>
        <taxon>Bacillati</taxon>
        <taxon>Actinomycetota</taxon>
        <taxon>Actinomycetes</taxon>
        <taxon>Streptosporangiales</taxon>
        <taxon>Nocardiopsidaceae</taxon>
        <taxon>Nocardiopsis</taxon>
    </lineage>
</organism>
<feature type="transmembrane region" description="Helical" evidence="6">
    <location>
        <begin position="232"/>
        <end position="251"/>
    </location>
</feature>
<feature type="transmembrane region" description="Helical" evidence="6">
    <location>
        <begin position="82"/>
        <end position="101"/>
    </location>
</feature>
<feature type="transmembrane region" description="Helical" evidence="6">
    <location>
        <begin position="140"/>
        <end position="162"/>
    </location>
</feature>
<dbReference type="PANTHER" id="PTHR42718">
    <property type="entry name" value="MAJOR FACILITATOR SUPERFAMILY MULTIDRUG TRANSPORTER MFSC"/>
    <property type="match status" value="1"/>
</dbReference>
<evidence type="ECO:0000256" key="1">
    <source>
        <dbReference type="ARBA" id="ARBA00004651"/>
    </source>
</evidence>
<feature type="transmembrane region" description="Helical" evidence="6">
    <location>
        <begin position="14"/>
        <end position="40"/>
    </location>
</feature>
<evidence type="ECO:0000259" key="7">
    <source>
        <dbReference type="PROSITE" id="PS50850"/>
    </source>
</evidence>
<name>A0ABX8BXK7_9ACTN</name>
<dbReference type="PANTHER" id="PTHR42718:SF39">
    <property type="entry name" value="ACTINORHODIN TRANSPORTER-RELATED"/>
    <property type="match status" value="1"/>
</dbReference>
<comment type="subcellular location">
    <subcellularLocation>
        <location evidence="1">Cell membrane</location>
        <topology evidence="1">Multi-pass membrane protein</topology>
    </subcellularLocation>
</comment>
<feature type="transmembrane region" description="Helical" evidence="6">
    <location>
        <begin position="422"/>
        <end position="443"/>
    </location>
</feature>
<feature type="domain" description="Major facilitator superfamily (MFS) profile" evidence="7">
    <location>
        <begin position="16"/>
        <end position="487"/>
    </location>
</feature>
<dbReference type="CDD" id="cd17321">
    <property type="entry name" value="MFS_MMR_MDR_like"/>
    <property type="match status" value="1"/>
</dbReference>
<dbReference type="PRINTS" id="PR01036">
    <property type="entry name" value="TCRTETB"/>
</dbReference>
<evidence type="ECO:0000256" key="2">
    <source>
        <dbReference type="ARBA" id="ARBA00022692"/>
    </source>
</evidence>
<evidence type="ECO:0000313" key="9">
    <source>
        <dbReference type="Proteomes" id="UP000678016"/>
    </source>
</evidence>
<dbReference type="InterPro" id="IPR020846">
    <property type="entry name" value="MFS_dom"/>
</dbReference>
<accession>A0ABX8BXK7</accession>
<feature type="transmembrane region" description="Helical" evidence="6">
    <location>
        <begin position="277"/>
        <end position="296"/>
    </location>
</feature>
<dbReference type="InterPro" id="IPR011701">
    <property type="entry name" value="MFS"/>
</dbReference>
<dbReference type="RefSeq" id="WP_212640013.1">
    <property type="nucleotide sequence ID" value="NZ_CP074132.1"/>
</dbReference>
<evidence type="ECO:0000313" key="8">
    <source>
        <dbReference type="EMBL" id="QUX26925.1"/>
    </source>
</evidence>
<feature type="transmembrane region" description="Helical" evidence="6">
    <location>
        <begin position="206"/>
        <end position="226"/>
    </location>
</feature>
<dbReference type="InterPro" id="IPR036259">
    <property type="entry name" value="MFS_trans_sf"/>
</dbReference>
<keyword evidence="3 6" id="KW-1133">Transmembrane helix</keyword>
<dbReference type="PROSITE" id="PS50850">
    <property type="entry name" value="MFS"/>
    <property type="match status" value="1"/>
</dbReference>
<dbReference type="Pfam" id="PF07690">
    <property type="entry name" value="MFS_1"/>
    <property type="match status" value="2"/>
</dbReference>
<proteinExistence type="predicted"/>
<feature type="transmembrane region" description="Helical" evidence="6">
    <location>
        <begin position="463"/>
        <end position="481"/>
    </location>
</feature>
<keyword evidence="2 6" id="KW-0812">Transmembrane</keyword>